<dbReference type="GO" id="GO:0008745">
    <property type="term" value="F:N-acetylmuramoyl-L-alanine amidase activity"/>
    <property type="evidence" value="ECO:0007669"/>
    <property type="project" value="UniProtKB-EC"/>
</dbReference>
<dbReference type="InterPro" id="IPR002502">
    <property type="entry name" value="Amidase_domain"/>
</dbReference>
<evidence type="ECO:0000313" key="8">
    <source>
        <dbReference type="Proteomes" id="UP000025171"/>
    </source>
</evidence>
<proteinExistence type="inferred from homology"/>
<dbReference type="GO" id="GO:0009253">
    <property type="term" value="P:peptidoglycan catabolic process"/>
    <property type="evidence" value="ECO:0007669"/>
    <property type="project" value="InterPro"/>
</dbReference>
<dbReference type="GO" id="GO:0009254">
    <property type="term" value="P:peptidoglycan turnover"/>
    <property type="evidence" value="ECO:0007669"/>
    <property type="project" value="TreeGrafter"/>
</dbReference>
<dbReference type="EMBL" id="ARYK01000006">
    <property type="protein sequence ID" value="KCZ90743.1"/>
    <property type="molecule type" value="Genomic_DNA"/>
</dbReference>
<evidence type="ECO:0000313" key="7">
    <source>
        <dbReference type="EMBL" id="KCZ90743.1"/>
    </source>
</evidence>
<dbReference type="InterPro" id="IPR002477">
    <property type="entry name" value="Peptidoglycan-bd-like"/>
</dbReference>
<dbReference type="AlphaFoldDB" id="A0A059FJT5"/>
<dbReference type="OrthoDB" id="9794842at2"/>
<dbReference type="GO" id="GO:0019867">
    <property type="term" value="C:outer membrane"/>
    <property type="evidence" value="ECO:0007669"/>
    <property type="project" value="TreeGrafter"/>
</dbReference>
<keyword evidence="5" id="KW-0961">Cell wall biogenesis/degradation</keyword>
<evidence type="ECO:0000256" key="1">
    <source>
        <dbReference type="ARBA" id="ARBA00001561"/>
    </source>
</evidence>
<dbReference type="InterPro" id="IPR036505">
    <property type="entry name" value="Amidase/PGRP_sf"/>
</dbReference>
<dbReference type="EC" id="3.5.1.28" evidence="3"/>
<dbReference type="CDD" id="cd06583">
    <property type="entry name" value="PGRP"/>
    <property type="match status" value="1"/>
</dbReference>
<dbReference type="Gene3D" id="1.10.101.10">
    <property type="entry name" value="PGBD-like superfamily/PGBD"/>
    <property type="match status" value="1"/>
</dbReference>
<dbReference type="Pfam" id="PF01510">
    <property type="entry name" value="Amidase_2"/>
    <property type="match status" value="1"/>
</dbReference>
<sequence length="264" mass="28009">MDADQAPSPNFNDRKHPVDMLVLHYTGMESGDAALARMCDPAAEVSAHYMVWEDGRITQLVAEDKRAWHAGVSSWQGDDDLNSRSIGIEIVNGGHDVPLPDGTLPPYPDQQITALIALCQGVLARHAIPADRVVAHSDIAPTRKTDPGEHFPWARLAAAGIGLSPVSGDAMAATDELSTGHTGAQVSALQHALKAIGYRLEASGTYDAATRLVVCAFQRRWLPDRLTGNADRNTLARVRDVYAAVTASSGPPSSASSSSASRPS</sequence>
<evidence type="ECO:0000256" key="4">
    <source>
        <dbReference type="ARBA" id="ARBA00022801"/>
    </source>
</evidence>
<dbReference type="Pfam" id="PF01471">
    <property type="entry name" value="PG_binding_1"/>
    <property type="match status" value="1"/>
</dbReference>
<evidence type="ECO:0000256" key="5">
    <source>
        <dbReference type="ARBA" id="ARBA00023316"/>
    </source>
</evidence>
<dbReference type="SMART" id="SM00644">
    <property type="entry name" value="Ami_2"/>
    <property type="match status" value="1"/>
</dbReference>
<accession>A0A059FJT5</accession>
<dbReference type="GO" id="GO:0071555">
    <property type="term" value="P:cell wall organization"/>
    <property type="evidence" value="ECO:0007669"/>
    <property type="project" value="UniProtKB-KW"/>
</dbReference>
<dbReference type="Proteomes" id="UP000025171">
    <property type="component" value="Unassembled WGS sequence"/>
</dbReference>
<keyword evidence="8" id="KW-1185">Reference proteome</keyword>
<evidence type="ECO:0000259" key="6">
    <source>
        <dbReference type="SMART" id="SM00644"/>
    </source>
</evidence>
<gene>
    <name evidence="7" type="ORF">HJO_12866</name>
</gene>
<dbReference type="SUPFAM" id="SSF55846">
    <property type="entry name" value="N-acetylmuramoyl-L-alanine amidase-like"/>
    <property type="match status" value="1"/>
</dbReference>
<organism evidence="7 8">
    <name type="scientific">Hyphomonas johnsonii MHS-2</name>
    <dbReference type="NCBI Taxonomy" id="1280950"/>
    <lineage>
        <taxon>Bacteria</taxon>
        <taxon>Pseudomonadati</taxon>
        <taxon>Pseudomonadota</taxon>
        <taxon>Alphaproteobacteria</taxon>
        <taxon>Hyphomonadales</taxon>
        <taxon>Hyphomonadaceae</taxon>
        <taxon>Hyphomonas</taxon>
    </lineage>
</organism>
<dbReference type="InterPro" id="IPR036365">
    <property type="entry name" value="PGBD-like_sf"/>
</dbReference>
<comment type="caution">
    <text evidence="7">The sequence shown here is derived from an EMBL/GenBank/DDBJ whole genome shotgun (WGS) entry which is preliminary data.</text>
</comment>
<dbReference type="PANTHER" id="PTHR30417">
    <property type="entry name" value="N-ACETYLMURAMOYL-L-ALANINE AMIDASE AMID"/>
    <property type="match status" value="1"/>
</dbReference>
<dbReference type="SUPFAM" id="SSF47090">
    <property type="entry name" value="PGBD-like"/>
    <property type="match status" value="1"/>
</dbReference>
<feature type="domain" description="N-acetylmuramoyl-L-alanine amidase" evidence="6">
    <location>
        <begin position="6"/>
        <end position="148"/>
    </location>
</feature>
<comment type="catalytic activity">
    <reaction evidence="1">
        <text>Hydrolyzes the link between N-acetylmuramoyl residues and L-amino acid residues in certain cell-wall glycopeptides.</text>
        <dbReference type="EC" id="3.5.1.28"/>
    </reaction>
</comment>
<dbReference type="Gene3D" id="3.40.80.10">
    <property type="entry name" value="Peptidoglycan recognition protein-like"/>
    <property type="match status" value="1"/>
</dbReference>
<dbReference type="PANTHER" id="PTHR30417:SF1">
    <property type="entry name" value="N-ACETYLMURAMOYL-L-ALANINE AMIDASE AMID"/>
    <property type="match status" value="1"/>
</dbReference>
<reference evidence="7 8" key="1">
    <citation type="journal article" date="2014" name="Antonie Van Leeuwenhoek">
        <title>Hyphomonas beringensis sp. nov. and Hyphomonas chukchiensis sp. nov., isolated from surface seawater of the Bering Sea and Chukchi Sea.</title>
        <authorList>
            <person name="Li C."/>
            <person name="Lai Q."/>
            <person name="Li G."/>
            <person name="Dong C."/>
            <person name="Wang J."/>
            <person name="Liao Y."/>
            <person name="Shao Z."/>
        </authorList>
    </citation>
    <scope>NUCLEOTIDE SEQUENCE [LARGE SCALE GENOMIC DNA]</scope>
    <source>
        <strain evidence="7 8">MHS-2</strain>
    </source>
</reference>
<dbReference type="eggNOG" id="COG3023">
    <property type="taxonomic scope" value="Bacteria"/>
</dbReference>
<dbReference type="InterPro" id="IPR051206">
    <property type="entry name" value="NAMLAA_amidase_2"/>
</dbReference>
<dbReference type="STRING" id="1280950.HJO_12866"/>
<evidence type="ECO:0000256" key="2">
    <source>
        <dbReference type="ARBA" id="ARBA00007553"/>
    </source>
</evidence>
<dbReference type="RefSeq" id="WP_035617477.1">
    <property type="nucleotide sequence ID" value="NZ_ARYK01000006.1"/>
</dbReference>
<name>A0A059FJT5_9PROT</name>
<protein>
    <recommendedName>
        <fullName evidence="3">N-acetylmuramoyl-L-alanine amidase</fullName>
        <ecNumber evidence="3">3.5.1.28</ecNumber>
    </recommendedName>
</protein>
<comment type="similarity">
    <text evidence="2">Belongs to the N-acetylmuramoyl-L-alanine amidase 2 family.</text>
</comment>
<evidence type="ECO:0000256" key="3">
    <source>
        <dbReference type="ARBA" id="ARBA00011901"/>
    </source>
</evidence>
<dbReference type="InterPro" id="IPR036366">
    <property type="entry name" value="PGBDSf"/>
</dbReference>
<keyword evidence="4" id="KW-0378">Hydrolase</keyword>